<dbReference type="PANTHER" id="PTHR33327">
    <property type="entry name" value="ENDONUCLEASE"/>
    <property type="match status" value="1"/>
</dbReference>
<name>A0AAU9THZ6_EUPED</name>
<gene>
    <name evidence="1" type="ORF">EEDITHA_LOCUS3500</name>
</gene>
<dbReference type="AlphaFoldDB" id="A0AAU9THZ6"/>
<sequence length="163" mass="19382">MGKFEGCNFSDHLKHIDEVIFEFEQRFADFKELESDLSLFTHPLTIQIESVKTEYQIELCDLQSDPFYKERQVQLLLIHEELGDRKPSQVLRHLCNIAGQMVPDYFLRTICRERRSSAHRYRSRSRSRTPKSNYCWYHNRFDVRANKCNEPCSFKSGNDNGSH</sequence>
<protein>
    <submittedName>
        <fullName evidence="1">Uncharacterized protein</fullName>
    </submittedName>
</protein>
<reference evidence="1" key="1">
    <citation type="submission" date="2022-03" db="EMBL/GenBank/DDBJ databases">
        <authorList>
            <person name="Tunstrom K."/>
        </authorList>
    </citation>
    <scope>NUCLEOTIDE SEQUENCE</scope>
</reference>
<dbReference type="PANTHER" id="PTHR33327:SF3">
    <property type="entry name" value="RNA-DIRECTED DNA POLYMERASE"/>
    <property type="match status" value="1"/>
</dbReference>
<evidence type="ECO:0000313" key="1">
    <source>
        <dbReference type="EMBL" id="CAH2087214.1"/>
    </source>
</evidence>
<accession>A0AAU9THZ6</accession>
<proteinExistence type="predicted"/>
<organism evidence="1 2">
    <name type="scientific">Euphydryas editha</name>
    <name type="common">Edith's checkerspot</name>
    <dbReference type="NCBI Taxonomy" id="104508"/>
    <lineage>
        <taxon>Eukaryota</taxon>
        <taxon>Metazoa</taxon>
        <taxon>Ecdysozoa</taxon>
        <taxon>Arthropoda</taxon>
        <taxon>Hexapoda</taxon>
        <taxon>Insecta</taxon>
        <taxon>Pterygota</taxon>
        <taxon>Neoptera</taxon>
        <taxon>Endopterygota</taxon>
        <taxon>Lepidoptera</taxon>
        <taxon>Glossata</taxon>
        <taxon>Ditrysia</taxon>
        <taxon>Papilionoidea</taxon>
        <taxon>Nymphalidae</taxon>
        <taxon>Nymphalinae</taxon>
        <taxon>Euphydryas</taxon>
    </lineage>
</organism>
<keyword evidence="2" id="KW-1185">Reference proteome</keyword>
<dbReference type="Proteomes" id="UP001153954">
    <property type="component" value="Unassembled WGS sequence"/>
</dbReference>
<comment type="caution">
    <text evidence="1">The sequence shown here is derived from an EMBL/GenBank/DDBJ whole genome shotgun (WGS) entry which is preliminary data.</text>
</comment>
<dbReference type="EMBL" id="CAKOGL010000006">
    <property type="protein sequence ID" value="CAH2087214.1"/>
    <property type="molecule type" value="Genomic_DNA"/>
</dbReference>
<evidence type="ECO:0000313" key="2">
    <source>
        <dbReference type="Proteomes" id="UP001153954"/>
    </source>
</evidence>